<accession>A0A6J4IQB4</accession>
<evidence type="ECO:0000313" key="2">
    <source>
        <dbReference type="EMBL" id="CAA9259001.1"/>
    </source>
</evidence>
<feature type="region of interest" description="Disordered" evidence="1">
    <location>
        <begin position="1"/>
        <end position="20"/>
    </location>
</feature>
<name>A0A6J4IQB4_9PROT</name>
<feature type="non-terminal residue" evidence="2">
    <location>
        <position position="1"/>
    </location>
</feature>
<dbReference type="EMBL" id="CADCTG010000191">
    <property type="protein sequence ID" value="CAA9259001.1"/>
    <property type="molecule type" value="Genomic_DNA"/>
</dbReference>
<protein>
    <submittedName>
        <fullName evidence="2">Uncharacterized protein</fullName>
    </submittedName>
</protein>
<sequence>APSLRQPPVRPPGDGGPALRADAALRLPRCEGGVAAAVAL</sequence>
<feature type="non-terminal residue" evidence="2">
    <location>
        <position position="40"/>
    </location>
</feature>
<gene>
    <name evidence="2" type="ORF">AVDCRST_MAG08-2584</name>
</gene>
<evidence type="ECO:0000256" key="1">
    <source>
        <dbReference type="SAM" id="MobiDB-lite"/>
    </source>
</evidence>
<organism evidence="2">
    <name type="scientific">uncultured Acetobacteraceae bacterium</name>
    <dbReference type="NCBI Taxonomy" id="169975"/>
    <lineage>
        <taxon>Bacteria</taxon>
        <taxon>Pseudomonadati</taxon>
        <taxon>Pseudomonadota</taxon>
        <taxon>Alphaproteobacteria</taxon>
        <taxon>Acetobacterales</taxon>
        <taxon>Acetobacteraceae</taxon>
        <taxon>environmental samples</taxon>
    </lineage>
</organism>
<proteinExistence type="predicted"/>
<reference evidence="2" key="1">
    <citation type="submission" date="2020-02" db="EMBL/GenBank/DDBJ databases">
        <authorList>
            <person name="Meier V. D."/>
        </authorList>
    </citation>
    <scope>NUCLEOTIDE SEQUENCE</scope>
    <source>
        <strain evidence="2">AVDCRST_MAG08</strain>
    </source>
</reference>
<dbReference type="AlphaFoldDB" id="A0A6J4IQB4"/>